<dbReference type="KEGG" id="dax:FDQ92_03500"/>
<proteinExistence type="predicted"/>
<evidence type="ECO:0000313" key="2">
    <source>
        <dbReference type="Proteomes" id="UP000298602"/>
    </source>
</evidence>
<sequence>MSEHKRHFAICVDNSDYEASLILRKIYEIIPDERGAGDDLLRIVDESGEDYLYHKSHFIVVEFPAEVEHALRSAQSATP</sequence>
<organism evidence="1 2">
    <name type="scientific">Desulfoglaeba alkanexedens ALDC</name>
    <dbReference type="NCBI Taxonomy" id="980445"/>
    <lineage>
        <taxon>Bacteria</taxon>
        <taxon>Pseudomonadati</taxon>
        <taxon>Thermodesulfobacteriota</taxon>
        <taxon>Syntrophobacteria</taxon>
        <taxon>Syntrophobacterales</taxon>
        <taxon>Syntrophobacteraceae</taxon>
        <taxon>Desulfoglaeba</taxon>
    </lineage>
</organism>
<gene>
    <name evidence="1" type="ORF">FDQ92_03500</name>
</gene>
<protein>
    <submittedName>
        <fullName evidence="1">Uncharacterized protein</fullName>
    </submittedName>
</protein>
<reference evidence="1 2" key="2">
    <citation type="submission" date="2019-05" db="EMBL/GenBank/DDBJ databases">
        <authorList>
            <person name="Suflita J.M."/>
            <person name="Marks C.R."/>
        </authorList>
    </citation>
    <scope>NUCLEOTIDE SEQUENCE [LARGE SCALE GENOMIC DNA]</scope>
    <source>
        <strain evidence="1 2">ALDC</strain>
    </source>
</reference>
<keyword evidence="2" id="KW-1185">Reference proteome</keyword>
<dbReference type="Proteomes" id="UP000298602">
    <property type="component" value="Chromosome"/>
</dbReference>
<dbReference type="EMBL" id="CP040098">
    <property type="protein sequence ID" value="QCQ21326.1"/>
    <property type="molecule type" value="Genomic_DNA"/>
</dbReference>
<dbReference type="OrthoDB" id="5569763at2"/>
<dbReference type="AlphaFoldDB" id="A0A4P8L0H4"/>
<name>A0A4P8L0H4_9BACT</name>
<evidence type="ECO:0000313" key="1">
    <source>
        <dbReference type="EMBL" id="QCQ21326.1"/>
    </source>
</evidence>
<accession>A0A4P8L0H4</accession>
<dbReference type="RefSeq" id="WP_137423295.1">
    <property type="nucleotide sequence ID" value="NZ_CP040098.1"/>
</dbReference>
<reference evidence="1 2" key="1">
    <citation type="submission" date="2019-05" db="EMBL/GenBank/DDBJ databases">
        <title>The Complete Genome Sequence of the n-alkane-degrading Desulfoglaeba alkanexedens ALDC reveals multiple alkylsuccinate synthase gene clusters.</title>
        <authorList>
            <person name="Callaghan A.V."/>
            <person name="Davidova I.A."/>
            <person name="Duncan K.E."/>
            <person name="Morris B."/>
            <person name="McInerney M.J."/>
        </authorList>
    </citation>
    <scope>NUCLEOTIDE SEQUENCE [LARGE SCALE GENOMIC DNA]</scope>
    <source>
        <strain evidence="1 2">ALDC</strain>
    </source>
</reference>